<evidence type="ECO:0000313" key="3">
    <source>
        <dbReference type="Proteomes" id="UP000192472"/>
    </source>
</evidence>
<dbReference type="AlphaFoldDB" id="A0A1W2G545"/>
<evidence type="ECO:0000259" key="1">
    <source>
        <dbReference type="Pfam" id="PF10592"/>
    </source>
</evidence>
<proteinExistence type="predicted"/>
<keyword evidence="3" id="KW-1185">Reference proteome</keyword>
<gene>
    <name evidence="2" type="ORF">SAMN04488029_0127</name>
</gene>
<sequence length="398" mass="45720">MTKNKHGKDPIVLPFLTLRNISTIQDQENNRKIYTGQISAFSILDLPSDENVREFLPEASPKRRSYTQVHREILETLENNDADFNVLNSGITVVAKSLSIDDNKKEMKLVGSSIINGSQTQGVIRDHYNNLSEDARNEFKGIVKFEIIVTGDPNLIAETSISRNYQNAVRLLSIEGRRGQFDELQNALDPGGQRGLKLQKSESDLSEDIIRTEKLLQILVTLIPKELWERTKPKTHYNKAYAYSMKSKCLKEFADAYEAAKNPEDSKHAELKELYQFYLDLVFDGYNLYQKWKHHQGFIGRNIRNGLKWEGRSIKEVSDGFVFPILAAYSNFITKVNDRWTLMIPSHLDENDLIGFIHQVYSDLSRANPQHMGKTESSYVFMESITRMYRRAIQAEGS</sequence>
<dbReference type="EMBL" id="FWYF01000001">
    <property type="protein sequence ID" value="SMD31790.1"/>
    <property type="molecule type" value="Genomic_DNA"/>
</dbReference>
<dbReference type="Pfam" id="PF10592">
    <property type="entry name" value="AIPR"/>
    <property type="match status" value="1"/>
</dbReference>
<protein>
    <submittedName>
        <fullName evidence="2">AIPR protein</fullName>
    </submittedName>
</protein>
<dbReference type="OrthoDB" id="9806213at2"/>
<reference evidence="2 3" key="1">
    <citation type="submission" date="2017-04" db="EMBL/GenBank/DDBJ databases">
        <authorList>
            <person name="Afonso C.L."/>
            <person name="Miller P.J."/>
            <person name="Scott M.A."/>
            <person name="Spackman E."/>
            <person name="Goraichik I."/>
            <person name="Dimitrov K.M."/>
            <person name="Suarez D.L."/>
            <person name="Swayne D.E."/>
        </authorList>
    </citation>
    <scope>NUCLEOTIDE SEQUENCE [LARGE SCALE GENOMIC DNA]</scope>
    <source>
        <strain evidence="2 3">DSM 26133</strain>
    </source>
</reference>
<dbReference type="Proteomes" id="UP000192472">
    <property type="component" value="Unassembled WGS sequence"/>
</dbReference>
<dbReference type="InterPro" id="IPR018891">
    <property type="entry name" value="AIPR_C"/>
</dbReference>
<feature type="domain" description="Abortive phage infection protein C-terminal" evidence="1">
    <location>
        <begin position="50"/>
        <end position="340"/>
    </location>
</feature>
<evidence type="ECO:0000313" key="2">
    <source>
        <dbReference type="EMBL" id="SMD31790.1"/>
    </source>
</evidence>
<dbReference type="RefSeq" id="WP_084370490.1">
    <property type="nucleotide sequence ID" value="NZ_FWYF01000001.1"/>
</dbReference>
<name>A0A1W2G545_REIFA</name>
<organism evidence="2 3">
    <name type="scientific">Reichenbachiella faecimaris</name>
    <dbReference type="NCBI Taxonomy" id="692418"/>
    <lineage>
        <taxon>Bacteria</taxon>
        <taxon>Pseudomonadati</taxon>
        <taxon>Bacteroidota</taxon>
        <taxon>Cytophagia</taxon>
        <taxon>Cytophagales</taxon>
        <taxon>Reichenbachiellaceae</taxon>
        <taxon>Reichenbachiella</taxon>
    </lineage>
</organism>
<accession>A0A1W2G545</accession>
<dbReference type="STRING" id="692418.SAMN04488029_0127"/>